<evidence type="ECO:0000256" key="2">
    <source>
        <dbReference type="ARBA" id="ARBA00022695"/>
    </source>
</evidence>
<dbReference type="PANTHER" id="PTHR43584:SF8">
    <property type="entry name" value="N-ACETYLMURAMATE ALPHA-1-PHOSPHATE URIDYLYLTRANSFERASE"/>
    <property type="match status" value="1"/>
</dbReference>
<evidence type="ECO:0000256" key="1">
    <source>
        <dbReference type="ARBA" id="ARBA00022679"/>
    </source>
</evidence>
<evidence type="ECO:0000259" key="3">
    <source>
        <dbReference type="Pfam" id="PF00483"/>
    </source>
</evidence>
<sequence length="234" mass="25758">MRAMILAAGLGKRMQPLTANLPKPLLQVGDKTLIEHQIERLIAGGVTGVVINHFYLGSMIQELLGNGSAYGIDISYSKEAIRLETAGGIIKALPQLKDDSFIVVNADIWTDFDFATLQPVDGVERLAHLVLVENADHNPHGDFNIDDDGRVHEDHSARDQRLTFSGISVMHKNLFAGYPIQPRSMVPLLQDAMTQNKVSGEVFEGMWVDVGTPQRLQEINALHANTLKTIEGKE</sequence>
<evidence type="ECO:0000313" key="5">
    <source>
        <dbReference type="Proteomes" id="UP000218327"/>
    </source>
</evidence>
<dbReference type="InterPro" id="IPR005835">
    <property type="entry name" value="NTP_transferase_dom"/>
</dbReference>
<proteinExistence type="predicted"/>
<evidence type="ECO:0000313" key="4">
    <source>
        <dbReference type="EMBL" id="PCJ22855.1"/>
    </source>
</evidence>
<dbReference type="Proteomes" id="UP000218327">
    <property type="component" value="Unassembled WGS sequence"/>
</dbReference>
<dbReference type="CDD" id="cd06422">
    <property type="entry name" value="NTP_transferase_like_1"/>
    <property type="match status" value="1"/>
</dbReference>
<comment type="caution">
    <text evidence="4">The sequence shown here is derived from an EMBL/GenBank/DDBJ whole genome shotgun (WGS) entry which is preliminary data.</text>
</comment>
<organism evidence="4 5">
    <name type="scientific">SAR86 cluster bacterium</name>
    <dbReference type="NCBI Taxonomy" id="2030880"/>
    <lineage>
        <taxon>Bacteria</taxon>
        <taxon>Pseudomonadati</taxon>
        <taxon>Pseudomonadota</taxon>
        <taxon>Gammaproteobacteria</taxon>
        <taxon>SAR86 cluster</taxon>
    </lineage>
</organism>
<dbReference type="EMBL" id="NVVJ01000049">
    <property type="protein sequence ID" value="PCJ22855.1"/>
    <property type="molecule type" value="Genomic_DNA"/>
</dbReference>
<dbReference type="PANTHER" id="PTHR43584">
    <property type="entry name" value="NUCLEOTIDYL TRANSFERASE"/>
    <property type="match status" value="1"/>
</dbReference>
<keyword evidence="1" id="KW-0808">Transferase</keyword>
<dbReference type="AlphaFoldDB" id="A0A2A5AUD7"/>
<dbReference type="NCBIfam" id="NF045761">
    <property type="entry name" value="NAMPUrTaseMurU"/>
    <property type="match status" value="1"/>
</dbReference>
<dbReference type="SUPFAM" id="SSF53448">
    <property type="entry name" value="Nucleotide-diphospho-sugar transferases"/>
    <property type="match status" value="1"/>
</dbReference>
<name>A0A2A5AUD7_9GAMM</name>
<dbReference type="InterPro" id="IPR054790">
    <property type="entry name" value="MurU"/>
</dbReference>
<dbReference type="InterPro" id="IPR029044">
    <property type="entry name" value="Nucleotide-diphossugar_trans"/>
</dbReference>
<dbReference type="Pfam" id="PF00483">
    <property type="entry name" value="NTP_transferase"/>
    <property type="match status" value="1"/>
</dbReference>
<feature type="domain" description="Nucleotidyl transferase" evidence="3">
    <location>
        <begin position="3"/>
        <end position="152"/>
    </location>
</feature>
<gene>
    <name evidence="4" type="ORF">COA96_13270</name>
</gene>
<reference evidence="5" key="1">
    <citation type="submission" date="2017-08" db="EMBL/GenBank/DDBJ databases">
        <title>A dynamic microbial community with high functional redundancy inhabits the cold, oxic subseafloor aquifer.</title>
        <authorList>
            <person name="Tully B.J."/>
            <person name="Wheat C.G."/>
            <person name="Glazer B.T."/>
            <person name="Huber J.A."/>
        </authorList>
    </citation>
    <scope>NUCLEOTIDE SEQUENCE [LARGE SCALE GENOMIC DNA]</scope>
</reference>
<dbReference type="InterPro" id="IPR050065">
    <property type="entry name" value="GlmU-like"/>
</dbReference>
<protein>
    <recommendedName>
        <fullName evidence="3">Nucleotidyl transferase domain-containing protein</fullName>
    </recommendedName>
</protein>
<dbReference type="Gene3D" id="3.90.550.10">
    <property type="entry name" value="Spore Coat Polysaccharide Biosynthesis Protein SpsA, Chain A"/>
    <property type="match status" value="1"/>
</dbReference>
<keyword evidence="2" id="KW-0548">Nucleotidyltransferase</keyword>
<dbReference type="GO" id="GO:0016779">
    <property type="term" value="F:nucleotidyltransferase activity"/>
    <property type="evidence" value="ECO:0007669"/>
    <property type="project" value="UniProtKB-KW"/>
</dbReference>
<accession>A0A2A5AUD7</accession>